<keyword evidence="1" id="KW-0472">Membrane</keyword>
<protein>
    <submittedName>
        <fullName evidence="2">TcpE family protein</fullName>
    </submittedName>
</protein>
<accession>A0A285TIH6</accession>
<dbReference type="AlphaFoldDB" id="A0A285TIH6"/>
<evidence type="ECO:0000313" key="3">
    <source>
        <dbReference type="Proteomes" id="UP000219636"/>
    </source>
</evidence>
<dbReference type="Proteomes" id="UP000219636">
    <property type="component" value="Unassembled WGS sequence"/>
</dbReference>
<evidence type="ECO:0000313" key="2">
    <source>
        <dbReference type="EMBL" id="SOC21548.1"/>
    </source>
</evidence>
<gene>
    <name evidence="2" type="ORF">SAMN05880501_11313</name>
</gene>
<dbReference type="EMBL" id="OBMQ01000013">
    <property type="protein sequence ID" value="SOC21548.1"/>
    <property type="molecule type" value="Genomic_DNA"/>
</dbReference>
<sequence>MQEQQDNHVALHVLNDYLKFEKKIYQVFGVPLGRPIAFKAVGYFLVIFIIEMAIYFTPIIGKVLHVFPFVILIAIPIGLAYLLADVQTEGRSSVAFFRSLISYARRKQKGVTYIRDRELPKPSTHQFKGYSVVTTTQSVKEKQRVKAIQIRQKKLARQKKK</sequence>
<name>A0A285TIH6_9BACL</name>
<feature type="transmembrane region" description="Helical" evidence="1">
    <location>
        <begin position="66"/>
        <end position="84"/>
    </location>
</feature>
<keyword evidence="3" id="KW-1185">Reference proteome</keyword>
<reference evidence="3" key="1">
    <citation type="submission" date="2017-08" db="EMBL/GenBank/DDBJ databases">
        <authorList>
            <person name="Varghese N."/>
            <person name="Submissions S."/>
        </authorList>
    </citation>
    <scope>NUCLEOTIDE SEQUENCE [LARGE SCALE GENOMIC DNA]</scope>
    <source>
        <strain evidence="3">JC22</strain>
    </source>
</reference>
<organism evidence="2 3">
    <name type="scientific">Ureibacillus xyleni</name>
    <dbReference type="NCBI Taxonomy" id="614648"/>
    <lineage>
        <taxon>Bacteria</taxon>
        <taxon>Bacillati</taxon>
        <taxon>Bacillota</taxon>
        <taxon>Bacilli</taxon>
        <taxon>Bacillales</taxon>
        <taxon>Caryophanaceae</taxon>
        <taxon>Ureibacillus</taxon>
    </lineage>
</organism>
<dbReference type="Pfam" id="PF12648">
    <property type="entry name" value="TcpE"/>
    <property type="match status" value="1"/>
</dbReference>
<keyword evidence="1" id="KW-0812">Transmembrane</keyword>
<keyword evidence="1" id="KW-1133">Transmembrane helix</keyword>
<proteinExistence type="predicted"/>
<dbReference type="InterPro" id="IPR025608">
    <property type="entry name" value="TcpE"/>
</dbReference>
<dbReference type="RefSeq" id="WP_161946709.1">
    <property type="nucleotide sequence ID" value="NZ_OBMQ01000013.1"/>
</dbReference>
<feature type="transmembrane region" description="Helical" evidence="1">
    <location>
        <begin position="40"/>
        <end position="60"/>
    </location>
</feature>
<evidence type="ECO:0000256" key="1">
    <source>
        <dbReference type="SAM" id="Phobius"/>
    </source>
</evidence>